<dbReference type="PANTHER" id="PTHR33202">
    <property type="entry name" value="ZINC UPTAKE REGULATION PROTEIN"/>
    <property type="match status" value="1"/>
</dbReference>
<dbReference type="InterPro" id="IPR036390">
    <property type="entry name" value="WH_DNA-bd_sf"/>
</dbReference>
<dbReference type="InterPro" id="IPR043135">
    <property type="entry name" value="Fur_C"/>
</dbReference>
<dbReference type="GO" id="GO:0000976">
    <property type="term" value="F:transcription cis-regulatory region binding"/>
    <property type="evidence" value="ECO:0007669"/>
    <property type="project" value="TreeGrafter"/>
</dbReference>
<dbReference type="GO" id="GO:1900376">
    <property type="term" value="P:regulation of secondary metabolite biosynthetic process"/>
    <property type="evidence" value="ECO:0007669"/>
    <property type="project" value="TreeGrafter"/>
</dbReference>
<evidence type="ECO:0000256" key="4">
    <source>
        <dbReference type="ARBA" id="ARBA00023015"/>
    </source>
</evidence>
<dbReference type="RefSeq" id="WP_205871631.1">
    <property type="nucleotide sequence ID" value="NZ_CP070872.1"/>
</dbReference>
<protein>
    <submittedName>
        <fullName evidence="7">Transcriptional repressor</fullName>
    </submittedName>
</protein>
<evidence type="ECO:0000256" key="5">
    <source>
        <dbReference type="ARBA" id="ARBA00023125"/>
    </source>
</evidence>
<dbReference type="AlphaFoldDB" id="A0AA45KF58"/>
<keyword evidence="8" id="KW-1185">Reference proteome</keyword>
<keyword evidence="2" id="KW-0678">Repressor</keyword>
<organism evidence="7 8">
    <name type="scientific">Lactococcus taiwanensis</name>
    <dbReference type="NCBI Taxonomy" id="1151742"/>
    <lineage>
        <taxon>Bacteria</taxon>
        <taxon>Bacillati</taxon>
        <taxon>Bacillota</taxon>
        <taxon>Bacilli</taxon>
        <taxon>Lactobacillales</taxon>
        <taxon>Streptococcaceae</taxon>
        <taxon>Lactococcus</taxon>
    </lineage>
</organism>
<name>A0AA45KF58_9LACT</name>
<reference evidence="7 8" key="1">
    <citation type="submission" date="2021-02" db="EMBL/GenBank/DDBJ databases">
        <title>Complete genome sequence of Lactococcus lactis strain K_LL004.</title>
        <authorList>
            <person name="Kim H.B."/>
        </authorList>
    </citation>
    <scope>NUCLEOTIDE SEQUENCE [LARGE SCALE GENOMIC DNA]</scope>
    <source>
        <strain evidence="7 8">K_LL004</strain>
    </source>
</reference>
<evidence type="ECO:0000256" key="1">
    <source>
        <dbReference type="ARBA" id="ARBA00007957"/>
    </source>
</evidence>
<dbReference type="GO" id="GO:0008270">
    <property type="term" value="F:zinc ion binding"/>
    <property type="evidence" value="ECO:0007669"/>
    <property type="project" value="TreeGrafter"/>
</dbReference>
<dbReference type="KEGG" id="lti:JW886_06665"/>
<sequence length="128" mass="14573">MEQDLKALLQEHGLKATSQRLIVLDYLISHQTHPTAEQIHEDLDNISLATVYNTLEKLIESELVIAINDGSKRRYDYYGDPHYHVVNKTTGEIINVDNFDFRPLIEAAQQATGLTITGYKVEIYGIED</sequence>
<accession>A0AA45KF58</accession>
<dbReference type="InterPro" id="IPR036388">
    <property type="entry name" value="WH-like_DNA-bd_sf"/>
</dbReference>
<dbReference type="Gene3D" id="3.30.1490.190">
    <property type="match status" value="1"/>
</dbReference>
<proteinExistence type="inferred from homology"/>
<dbReference type="InterPro" id="IPR002481">
    <property type="entry name" value="FUR"/>
</dbReference>
<evidence type="ECO:0000256" key="6">
    <source>
        <dbReference type="ARBA" id="ARBA00023163"/>
    </source>
</evidence>
<keyword evidence="4" id="KW-0805">Transcription regulation</keyword>
<gene>
    <name evidence="7" type="ORF">JW886_06665</name>
</gene>
<dbReference type="Proteomes" id="UP000663608">
    <property type="component" value="Chromosome"/>
</dbReference>
<evidence type="ECO:0000256" key="2">
    <source>
        <dbReference type="ARBA" id="ARBA00022491"/>
    </source>
</evidence>
<keyword evidence="3" id="KW-0862">Zinc</keyword>
<dbReference type="CDD" id="cd07153">
    <property type="entry name" value="Fur_like"/>
    <property type="match status" value="1"/>
</dbReference>
<dbReference type="Gene3D" id="1.10.10.10">
    <property type="entry name" value="Winged helix-like DNA-binding domain superfamily/Winged helix DNA-binding domain"/>
    <property type="match status" value="1"/>
</dbReference>
<dbReference type="Pfam" id="PF01475">
    <property type="entry name" value="FUR"/>
    <property type="match status" value="1"/>
</dbReference>
<evidence type="ECO:0000256" key="3">
    <source>
        <dbReference type="ARBA" id="ARBA00022833"/>
    </source>
</evidence>
<evidence type="ECO:0000313" key="8">
    <source>
        <dbReference type="Proteomes" id="UP000663608"/>
    </source>
</evidence>
<comment type="similarity">
    <text evidence="1">Belongs to the Fur family.</text>
</comment>
<dbReference type="GO" id="GO:0045892">
    <property type="term" value="P:negative regulation of DNA-templated transcription"/>
    <property type="evidence" value="ECO:0007669"/>
    <property type="project" value="TreeGrafter"/>
</dbReference>
<dbReference type="EMBL" id="CP070872">
    <property type="protein sequence ID" value="QSE76147.1"/>
    <property type="molecule type" value="Genomic_DNA"/>
</dbReference>
<dbReference type="PANTHER" id="PTHR33202:SF7">
    <property type="entry name" value="FERRIC UPTAKE REGULATION PROTEIN"/>
    <property type="match status" value="1"/>
</dbReference>
<keyword evidence="5" id="KW-0238">DNA-binding</keyword>
<dbReference type="GO" id="GO:0003700">
    <property type="term" value="F:DNA-binding transcription factor activity"/>
    <property type="evidence" value="ECO:0007669"/>
    <property type="project" value="InterPro"/>
</dbReference>
<evidence type="ECO:0000313" key="7">
    <source>
        <dbReference type="EMBL" id="QSE76147.1"/>
    </source>
</evidence>
<dbReference type="SUPFAM" id="SSF46785">
    <property type="entry name" value="Winged helix' DNA-binding domain"/>
    <property type="match status" value="1"/>
</dbReference>
<keyword evidence="6" id="KW-0804">Transcription</keyword>